<dbReference type="Proteomes" id="UP000450917">
    <property type="component" value="Unassembled WGS sequence"/>
</dbReference>
<dbReference type="PANTHER" id="PTHR34818">
    <property type="entry name" value="PROTEIN BLI-3"/>
    <property type="match status" value="1"/>
</dbReference>
<sequence length="139" mass="15950">MQQTELLEDQIAGVLAANRICSFGTVDGNKPMVRYMALFHEGLTLYLATNSKTDKVDELQNNPNVHVLVGYDGKRSSDILQIQARAEICKDNALRERLWNESFKAWFQGPHDPDYVILEIKPERIEYNSANAEPRVWQK</sequence>
<evidence type="ECO:0000313" key="3">
    <source>
        <dbReference type="Proteomes" id="UP000450917"/>
    </source>
</evidence>
<keyword evidence="3" id="KW-1185">Reference proteome</keyword>
<reference evidence="2 3" key="1">
    <citation type="submission" date="2019-11" db="EMBL/GenBank/DDBJ databases">
        <title>Draft genome sequences of five Paenibacillus species of dairy origin.</title>
        <authorList>
            <person name="Olajide A.M."/>
            <person name="Chen S."/>
            <person name="Lapointe G."/>
        </authorList>
    </citation>
    <scope>NUCLEOTIDE SEQUENCE [LARGE SCALE GENOMIC DNA]</scope>
    <source>
        <strain evidence="2 3">2CS3</strain>
    </source>
</reference>
<proteinExistence type="predicted"/>
<gene>
    <name evidence="2" type="ORF">GNP93_25325</name>
</gene>
<protein>
    <submittedName>
        <fullName evidence="2">General stress protein</fullName>
    </submittedName>
</protein>
<dbReference type="Pfam" id="PF01243">
    <property type="entry name" value="PNPOx_N"/>
    <property type="match status" value="1"/>
</dbReference>
<dbReference type="InterPro" id="IPR052917">
    <property type="entry name" value="Stress-Dev_Protein"/>
</dbReference>
<comment type="caution">
    <text evidence="2">The sequence shown here is derived from an EMBL/GenBank/DDBJ whole genome shotgun (WGS) entry which is preliminary data.</text>
</comment>
<name>A0A7X3CW92_9BACL</name>
<dbReference type="InterPro" id="IPR011576">
    <property type="entry name" value="Pyridox_Oxase_N"/>
</dbReference>
<accession>A0A7X3CW92</accession>
<dbReference type="SUPFAM" id="SSF50475">
    <property type="entry name" value="FMN-binding split barrel"/>
    <property type="match status" value="1"/>
</dbReference>
<dbReference type="AlphaFoldDB" id="A0A7X3CW92"/>
<evidence type="ECO:0000313" key="2">
    <source>
        <dbReference type="EMBL" id="MUG73929.1"/>
    </source>
</evidence>
<dbReference type="InterPro" id="IPR012349">
    <property type="entry name" value="Split_barrel_FMN-bd"/>
</dbReference>
<dbReference type="EMBL" id="WNZX01000036">
    <property type="protein sequence ID" value="MUG73929.1"/>
    <property type="molecule type" value="Genomic_DNA"/>
</dbReference>
<evidence type="ECO:0000259" key="1">
    <source>
        <dbReference type="Pfam" id="PF01243"/>
    </source>
</evidence>
<organism evidence="2 3">
    <name type="scientific">Paenibacillus validus</name>
    <dbReference type="NCBI Taxonomy" id="44253"/>
    <lineage>
        <taxon>Bacteria</taxon>
        <taxon>Bacillati</taxon>
        <taxon>Bacillota</taxon>
        <taxon>Bacilli</taxon>
        <taxon>Bacillales</taxon>
        <taxon>Paenibacillaceae</taxon>
        <taxon>Paenibacillus</taxon>
    </lineage>
</organism>
<feature type="domain" description="Pyridoxamine 5'-phosphate oxidase N-terminal" evidence="1">
    <location>
        <begin position="7"/>
        <end position="127"/>
    </location>
</feature>
<dbReference type="Gene3D" id="2.30.110.10">
    <property type="entry name" value="Electron Transport, Fmn-binding Protein, Chain A"/>
    <property type="match status" value="1"/>
</dbReference>
<dbReference type="PANTHER" id="PTHR34818:SF1">
    <property type="entry name" value="PROTEIN BLI-3"/>
    <property type="match status" value="1"/>
</dbReference>
<dbReference type="RefSeq" id="WP_054796868.1">
    <property type="nucleotide sequence ID" value="NZ_WNZX01000036.1"/>
</dbReference>